<evidence type="ECO:0000313" key="2">
    <source>
        <dbReference type="EMBL" id="NDY41270.1"/>
    </source>
</evidence>
<dbReference type="RefSeq" id="WP_163297392.1">
    <property type="nucleotide sequence ID" value="NZ_JAAGRR010000001.1"/>
</dbReference>
<comment type="caution">
    <text evidence="2">The sequence shown here is derived from an EMBL/GenBank/DDBJ whole genome shotgun (WGS) entry which is preliminary data.</text>
</comment>
<accession>A0A6N9TLG6</accession>
<dbReference type="AlphaFoldDB" id="A0A6N9TLG6"/>
<proteinExistence type="predicted"/>
<name>A0A6N9TLG6_DISTH</name>
<evidence type="ECO:0000313" key="3">
    <source>
        <dbReference type="Proteomes" id="UP000469346"/>
    </source>
</evidence>
<protein>
    <submittedName>
        <fullName evidence="2">Uncharacterized protein</fullName>
    </submittedName>
</protein>
<evidence type="ECO:0000256" key="1">
    <source>
        <dbReference type="SAM" id="MobiDB-lite"/>
    </source>
</evidence>
<organism evidence="2 3">
    <name type="scientific">Dissulfurirhabdus thermomarina</name>
    <dbReference type="NCBI Taxonomy" id="1765737"/>
    <lineage>
        <taxon>Bacteria</taxon>
        <taxon>Deltaproteobacteria</taxon>
        <taxon>Dissulfurirhabdaceae</taxon>
        <taxon>Dissulfurirhabdus</taxon>
    </lineage>
</organism>
<dbReference type="Proteomes" id="UP000469346">
    <property type="component" value="Unassembled WGS sequence"/>
</dbReference>
<feature type="region of interest" description="Disordered" evidence="1">
    <location>
        <begin position="79"/>
        <end position="103"/>
    </location>
</feature>
<keyword evidence="3" id="KW-1185">Reference proteome</keyword>
<sequence length="103" mass="11330">MDDLWRAEVFPLLAELRDTLEVLDLEPETGPEDLSQLALLLGAALMAVCEYHGGRHALRTSPVANHKGMVTPRSLRVLPGGRETRVGRPRGVPVSKIKKPVEK</sequence>
<dbReference type="EMBL" id="JAAGRR010000001">
    <property type="protein sequence ID" value="NDY41270.1"/>
    <property type="molecule type" value="Genomic_DNA"/>
</dbReference>
<gene>
    <name evidence="2" type="ORF">G3N55_00195</name>
</gene>
<reference evidence="2 3" key="1">
    <citation type="submission" date="2020-02" db="EMBL/GenBank/DDBJ databases">
        <title>Comparative genomics of sulfur disproportionating microorganisms.</title>
        <authorList>
            <person name="Ward L.M."/>
            <person name="Bertran E."/>
            <person name="Johnston D.T."/>
        </authorList>
    </citation>
    <scope>NUCLEOTIDE SEQUENCE [LARGE SCALE GENOMIC DNA]</scope>
    <source>
        <strain evidence="2 3">DSM 100025</strain>
    </source>
</reference>